<comment type="function">
    <text evidence="9">Involved in the cellular defense against the biological effects of O6-methylguanine (O6-MeG) and O4-methylthymine (O4-MeT) in DNA. Repairs the methylated nucleobase in DNA by stoichiometrically transferring the methyl group to a cysteine residue in the enzyme. This is a suicide reaction: the enzyme is irreversibly inactivated.</text>
</comment>
<dbReference type="InterPro" id="IPR023546">
    <property type="entry name" value="MGMT"/>
</dbReference>
<organism evidence="12 13">
    <name type="scientific">Myroides odoratimimus CIP 101113</name>
    <dbReference type="NCBI Taxonomy" id="883154"/>
    <lineage>
        <taxon>Bacteria</taxon>
        <taxon>Pseudomonadati</taxon>
        <taxon>Bacteroidota</taxon>
        <taxon>Flavobacteriia</taxon>
        <taxon>Flavobacteriales</taxon>
        <taxon>Flavobacteriaceae</taxon>
        <taxon>Myroides</taxon>
    </lineage>
</organism>
<evidence type="ECO:0000256" key="1">
    <source>
        <dbReference type="ARBA" id="ARBA00001286"/>
    </source>
</evidence>
<dbReference type="Proteomes" id="UP000004834">
    <property type="component" value="Unassembled WGS sequence"/>
</dbReference>
<evidence type="ECO:0000259" key="10">
    <source>
        <dbReference type="Pfam" id="PF01035"/>
    </source>
</evidence>
<dbReference type="PANTHER" id="PTHR10815">
    <property type="entry name" value="METHYLATED-DNA--PROTEIN-CYSTEINE METHYLTRANSFERASE"/>
    <property type="match status" value="1"/>
</dbReference>
<dbReference type="FunFam" id="1.10.10.10:FF:000214">
    <property type="entry name" value="Methylated-DNA--protein-cysteine methyltransferase"/>
    <property type="match status" value="1"/>
</dbReference>
<dbReference type="HAMAP" id="MF_00772">
    <property type="entry name" value="OGT"/>
    <property type="match status" value="1"/>
</dbReference>
<dbReference type="GO" id="GO:0005737">
    <property type="term" value="C:cytoplasm"/>
    <property type="evidence" value="ECO:0007669"/>
    <property type="project" value="UniProtKB-SubCell"/>
</dbReference>
<gene>
    <name evidence="12" type="ORF">HMPREF9715_02524</name>
</gene>
<dbReference type="Gene3D" id="1.10.10.10">
    <property type="entry name" value="Winged helix-like DNA-binding domain superfamily/Winged helix DNA-binding domain"/>
    <property type="match status" value="1"/>
</dbReference>
<dbReference type="InterPro" id="IPR001497">
    <property type="entry name" value="MethylDNA_cys_MeTrfase_AS"/>
</dbReference>
<evidence type="ECO:0000256" key="3">
    <source>
        <dbReference type="ARBA" id="ARBA00022490"/>
    </source>
</evidence>
<comment type="similarity">
    <text evidence="2 9">Belongs to the MGMT family.</text>
</comment>
<dbReference type="SUPFAM" id="SSF53155">
    <property type="entry name" value="Methylated DNA-protein cysteine methyltransferase domain"/>
    <property type="match status" value="1"/>
</dbReference>
<dbReference type="GO" id="GO:0006307">
    <property type="term" value="P:DNA alkylation repair"/>
    <property type="evidence" value="ECO:0007669"/>
    <property type="project" value="UniProtKB-UniRule"/>
</dbReference>
<evidence type="ECO:0000256" key="7">
    <source>
        <dbReference type="ARBA" id="ARBA00023204"/>
    </source>
</evidence>
<evidence type="ECO:0000256" key="8">
    <source>
        <dbReference type="ARBA" id="ARBA00049348"/>
    </source>
</evidence>
<evidence type="ECO:0000259" key="11">
    <source>
        <dbReference type="Pfam" id="PF02870"/>
    </source>
</evidence>
<proteinExistence type="inferred from homology"/>
<evidence type="ECO:0000256" key="5">
    <source>
        <dbReference type="ARBA" id="ARBA00022679"/>
    </source>
</evidence>
<keyword evidence="5 9" id="KW-0808">Transferase</keyword>
<evidence type="ECO:0000256" key="2">
    <source>
        <dbReference type="ARBA" id="ARBA00008711"/>
    </source>
</evidence>
<dbReference type="PANTHER" id="PTHR10815:SF5">
    <property type="entry name" value="METHYLATED-DNA--PROTEIN-CYSTEINE METHYLTRANSFERASE"/>
    <property type="match status" value="1"/>
</dbReference>
<keyword evidence="7 9" id="KW-0234">DNA repair</keyword>
<comment type="miscellaneous">
    <text evidence="9">This enzyme catalyzes only one turnover and therefore is not strictly catalytic. According to one definition, an enzyme is a biocatalyst that acts repeatedly and over many reaction cycles.</text>
</comment>
<comment type="catalytic activity">
    <reaction evidence="8 9">
        <text>a 6-O-methyl-2'-deoxyguanosine in DNA + L-cysteinyl-[protein] = S-methyl-L-cysteinyl-[protein] + a 2'-deoxyguanosine in DNA</text>
        <dbReference type="Rhea" id="RHEA:24000"/>
        <dbReference type="Rhea" id="RHEA-COMP:10131"/>
        <dbReference type="Rhea" id="RHEA-COMP:10132"/>
        <dbReference type="Rhea" id="RHEA-COMP:11367"/>
        <dbReference type="Rhea" id="RHEA-COMP:11368"/>
        <dbReference type="ChEBI" id="CHEBI:29950"/>
        <dbReference type="ChEBI" id="CHEBI:82612"/>
        <dbReference type="ChEBI" id="CHEBI:85445"/>
        <dbReference type="ChEBI" id="CHEBI:85448"/>
        <dbReference type="EC" id="2.1.1.63"/>
    </reaction>
</comment>
<dbReference type="Pfam" id="PF01035">
    <property type="entry name" value="DNA_binding_1"/>
    <property type="match status" value="1"/>
</dbReference>
<comment type="caution">
    <text evidence="12">The sequence shown here is derived from an EMBL/GenBank/DDBJ whole genome shotgun (WGS) entry which is preliminary data.</text>
</comment>
<feature type="domain" description="Methylguanine DNA methyltransferase ribonuclease-like" evidence="11">
    <location>
        <begin position="20"/>
        <end position="94"/>
    </location>
</feature>
<dbReference type="PROSITE" id="PS00374">
    <property type="entry name" value="MGMT"/>
    <property type="match status" value="1"/>
</dbReference>
<name>A0AAV3F1K8_9FLAO</name>
<dbReference type="AlphaFoldDB" id="A0AAV3F1K8"/>
<dbReference type="GO" id="GO:0032259">
    <property type="term" value="P:methylation"/>
    <property type="evidence" value="ECO:0007669"/>
    <property type="project" value="UniProtKB-KW"/>
</dbReference>
<dbReference type="Pfam" id="PF02870">
    <property type="entry name" value="Methyltransf_1N"/>
    <property type="match status" value="1"/>
</dbReference>
<dbReference type="InterPro" id="IPR036631">
    <property type="entry name" value="MGMT_N_sf"/>
</dbReference>
<accession>A0AAV3F1K8</accession>
<keyword evidence="4 9" id="KW-0489">Methyltransferase</keyword>
<feature type="active site" description="Nucleophile; methyl group acceptor" evidence="9">
    <location>
        <position position="149"/>
    </location>
</feature>
<dbReference type="CDD" id="cd06445">
    <property type="entry name" value="ATase"/>
    <property type="match status" value="1"/>
</dbReference>
<keyword evidence="3 9" id="KW-0963">Cytoplasm</keyword>
<dbReference type="InterPro" id="IPR014048">
    <property type="entry name" value="MethylDNA_cys_MeTrfase_DNA-bd"/>
</dbReference>
<evidence type="ECO:0000313" key="13">
    <source>
        <dbReference type="Proteomes" id="UP000004834"/>
    </source>
</evidence>
<dbReference type="InterPro" id="IPR008332">
    <property type="entry name" value="MethylG_MeTrfase_N"/>
</dbReference>
<evidence type="ECO:0000256" key="9">
    <source>
        <dbReference type="HAMAP-Rule" id="MF_00772"/>
    </source>
</evidence>
<sequence>MIPFVMKQSTEQCIIDLQQLETPIGTIVVCATDKGICLLEFADIEGIQKEYDHLSKEKNAVIVSGENKHITQLKEELKKYFEGELITFSVALDLIGTAFQQQVWNGLLHIPYGETKSYKEQSEYLQIPKSIRAVANANGMNRIAIVIPCHRIIGTDGSLTGYRGGIWRKKFLLELENKERFSSSQLTLSLY</sequence>
<dbReference type="InterPro" id="IPR036217">
    <property type="entry name" value="MethylDNA_cys_MeTrfase_DNAb"/>
</dbReference>
<dbReference type="EC" id="2.1.1.63" evidence="9"/>
<dbReference type="NCBIfam" id="TIGR00589">
    <property type="entry name" value="ogt"/>
    <property type="match status" value="1"/>
</dbReference>
<evidence type="ECO:0000313" key="12">
    <source>
        <dbReference type="EMBL" id="EHO09236.1"/>
    </source>
</evidence>
<reference evidence="12 13" key="1">
    <citation type="submission" date="2011-11" db="EMBL/GenBank/DDBJ databases">
        <title>The Genome Sequence of Myroides odoratimimus CIP 101113.</title>
        <authorList>
            <person name="Earl A."/>
            <person name="Ward D."/>
            <person name="Feldgarden M."/>
            <person name="Gevers D."/>
            <person name="Huys G."/>
            <person name="Young S.K."/>
            <person name="Zeng Q."/>
            <person name="Gargeya S."/>
            <person name="Fitzgerald M."/>
            <person name="Haas B."/>
            <person name="Abouelleil A."/>
            <person name="Alvarado L."/>
            <person name="Arachchi H.M."/>
            <person name="Berlin A."/>
            <person name="Brown A."/>
            <person name="Chapman S.B."/>
            <person name="Chen Z."/>
            <person name="Dunbar C."/>
            <person name="Freedman E."/>
            <person name="Gearin G."/>
            <person name="Goldberg J."/>
            <person name="Griggs A."/>
            <person name="Gujja S."/>
            <person name="Heiman D."/>
            <person name="Howarth C."/>
            <person name="Larson L."/>
            <person name="Lui A."/>
            <person name="MacDonald P.J.P."/>
            <person name="Montmayeur A."/>
            <person name="Murphy C."/>
            <person name="Neiman D."/>
            <person name="Pearson M."/>
            <person name="Priest M."/>
            <person name="Roberts A."/>
            <person name="Saif S."/>
            <person name="Shea T."/>
            <person name="Shenoy N."/>
            <person name="Sisk P."/>
            <person name="Stolte C."/>
            <person name="Sykes S."/>
            <person name="Wortman J."/>
            <person name="Nusbaum C."/>
            <person name="Birren B."/>
        </authorList>
    </citation>
    <scope>NUCLEOTIDE SEQUENCE [LARGE SCALE GENOMIC DNA]</scope>
    <source>
        <strain evidence="12 13">CIP 101113</strain>
    </source>
</reference>
<dbReference type="SUPFAM" id="SSF46767">
    <property type="entry name" value="Methylated DNA-protein cysteine methyltransferase, C-terminal domain"/>
    <property type="match status" value="1"/>
</dbReference>
<dbReference type="EMBL" id="AGEE01000033">
    <property type="protein sequence ID" value="EHO09236.1"/>
    <property type="molecule type" value="Genomic_DNA"/>
</dbReference>
<comment type="catalytic activity">
    <reaction evidence="1 9">
        <text>a 4-O-methyl-thymidine in DNA + L-cysteinyl-[protein] = a thymidine in DNA + S-methyl-L-cysteinyl-[protein]</text>
        <dbReference type="Rhea" id="RHEA:53428"/>
        <dbReference type="Rhea" id="RHEA-COMP:10131"/>
        <dbReference type="Rhea" id="RHEA-COMP:10132"/>
        <dbReference type="Rhea" id="RHEA-COMP:13555"/>
        <dbReference type="Rhea" id="RHEA-COMP:13556"/>
        <dbReference type="ChEBI" id="CHEBI:29950"/>
        <dbReference type="ChEBI" id="CHEBI:82612"/>
        <dbReference type="ChEBI" id="CHEBI:137386"/>
        <dbReference type="ChEBI" id="CHEBI:137387"/>
        <dbReference type="EC" id="2.1.1.63"/>
    </reaction>
</comment>
<dbReference type="InterPro" id="IPR036388">
    <property type="entry name" value="WH-like_DNA-bd_sf"/>
</dbReference>
<evidence type="ECO:0000256" key="4">
    <source>
        <dbReference type="ARBA" id="ARBA00022603"/>
    </source>
</evidence>
<dbReference type="GO" id="GO:0003908">
    <property type="term" value="F:methylated-DNA-[protein]-cysteine S-methyltransferase activity"/>
    <property type="evidence" value="ECO:0007669"/>
    <property type="project" value="UniProtKB-UniRule"/>
</dbReference>
<dbReference type="Gene3D" id="3.30.160.70">
    <property type="entry name" value="Methylated DNA-protein cysteine methyltransferase domain"/>
    <property type="match status" value="1"/>
</dbReference>
<evidence type="ECO:0000256" key="6">
    <source>
        <dbReference type="ARBA" id="ARBA00022763"/>
    </source>
</evidence>
<keyword evidence="6 9" id="KW-0227">DNA damage</keyword>
<feature type="domain" description="Methylated-DNA-[protein]-cysteine S-methyltransferase DNA binding" evidence="10">
    <location>
        <begin position="98"/>
        <end position="177"/>
    </location>
</feature>
<comment type="subcellular location">
    <subcellularLocation>
        <location evidence="9">Cytoplasm</location>
    </subcellularLocation>
</comment>
<protein>
    <recommendedName>
        <fullName evidence="9">Methylated-DNA--protein-cysteine methyltransferase</fullName>
        <ecNumber evidence="9">2.1.1.63</ecNumber>
    </recommendedName>
    <alternativeName>
        <fullName evidence="9">6-O-methylguanine-DNA methyltransferase</fullName>
        <shortName evidence="9">MGMT</shortName>
    </alternativeName>
    <alternativeName>
        <fullName evidence="9">O-6-methylguanine-DNA-alkyltransferase</fullName>
    </alternativeName>
</protein>